<protein>
    <recommendedName>
        <fullName evidence="5">DNA 3'-5' helicase II</fullName>
    </recommendedName>
</protein>
<dbReference type="GO" id="GO:0003677">
    <property type="term" value="F:DNA binding"/>
    <property type="evidence" value="ECO:0007669"/>
    <property type="project" value="InterPro"/>
</dbReference>
<reference evidence="7" key="3">
    <citation type="journal article" date="2018" name="Nature">
        <title>A major lineage of non-tailed dsDNA viruses as unrecognized killers of marine bacteria.</title>
        <authorList>
            <person name="Kauffman K.M."/>
            <person name="Hussain F.A."/>
            <person name="Yang J."/>
            <person name="Arevalo P."/>
            <person name="Brown J.M."/>
            <person name="Chang W.K."/>
            <person name="VanInsberghe D."/>
            <person name="Elsherbini J."/>
            <person name="Sharma R.S."/>
            <person name="Cutler M.B."/>
            <person name="Kelly L."/>
            <person name="Polz M.F."/>
        </authorList>
    </citation>
    <scope>NUCLEOTIDE SEQUENCE</scope>
    <source>
        <strain evidence="7">10N.261.52.F7</strain>
    </source>
</reference>
<dbReference type="PANTHER" id="PTHR11070">
    <property type="entry name" value="UVRD / RECB / PCRA DNA HELICASE FAMILY MEMBER"/>
    <property type="match status" value="1"/>
</dbReference>
<keyword evidence="3" id="KW-0347">Helicase</keyword>
<evidence type="ECO:0000256" key="3">
    <source>
        <dbReference type="ARBA" id="ARBA00022806"/>
    </source>
</evidence>
<dbReference type="GO" id="GO:0043138">
    <property type="term" value="F:3'-5' DNA helicase activity"/>
    <property type="evidence" value="ECO:0007669"/>
    <property type="project" value="TreeGrafter"/>
</dbReference>
<evidence type="ECO:0000256" key="4">
    <source>
        <dbReference type="ARBA" id="ARBA00022840"/>
    </source>
</evidence>
<name>A0AB36XLD4_9VIBR</name>
<evidence type="ECO:0000256" key="2">
    <source>
        <dbReference type="ARBA" id="ARBA00022801"/>
    </source>
</evidence>
<dbReference type="RefSeq" id="WP_102279293.1">
    <property type="nucleotide sequence ID" value="NZ_JAJGZN020000006.1"/>
</dbReference>
<dbReference type="InterPro" id="IPR027417">
    <property type="entry name" value="P-loop_NTPase"/>
</dbReference>
<accession>A0AB36XLD4</accession>
<dbReference type="GO" id="GO:0016787">
    <property type="term" value="F:hydrolase activity"/>
    <property type="evidence" value="ECO:0007669"/>
    <property type="project" value="UniProtKB-KW"/>
</dbReference>
<keyword evidence="2" id="KW-0378">Hydrolase</keyword>
<sequence>MRERNIPSAYIEEALELNQNGQMQAYNSTGNCAVIAGPGSGKTKTLVLKVARMIDEDLSGYGRGACITYSRQCCKELEHRFHPLGLSSVDQLYIGTVHSFCLRQIV</sequence>
<dbReference type="InterPro" id="IPR000212">
    <property type="entry name" value="DNA_helicase_UvrD/REP"/>
</dbReference>
<dbReference type="GO" id="GO:0005524">
    <property type="term" value="F:ATP binding"/>
    <property type="evidence" value="ECO:0007669"/>
    <property type="project" value="UniProtKB-KW"/>
</dbReference>
<reference key="1">
    <citation type="submission" date="2016-07" db="EMBL/GenBank/DDBJ databases">
        <title>Nontailed viruses are major unrecognized killers of bacteria in the ocean.</title>
        <authorList>
            <person name="Kauffman K."/>
            <person name="Hussain F."/>
            <person name="Yang J."/>
            <person name="Arevalo P."/>
            <person name="Brown J."/>
            <person name="Cutler M."/>
            <person name="Kelly L."/>
            <person name="Polz M.F."/>
        </authorList>
    </citation>
    <scope>NUCLEOTIDE SEQUENCE [LARGE SCALE GENOMIC DNA]</scope>
    <source>
        <strain>10N.261.52.F7</strain>
    </source>
</reference>
<dbReference type="InterPro" id="IPR014016">
    <property type="entry name" value="UvrD-like_ATP-bd"/>
</dbReference>
<evidence type="ECO:0000313" key="7">
    <source>
        <dbReference type="EMBL" id="PMK45127.1"/>
    </source>
</evidence>
<keyword evidence="4" id="KW-0067">ATP-binding</keyword>
<dbReference type="EMBL" id="MCXM01000022">
    <property type="protein sequence ID" value="PMK45127.1"/>
    <property type="molecule type" value="Genomic_DNA"/>
</dbReference>
<dbReference type="AlphaFoldDB" id="A0AB36XLD4"/>
<feature type="domain" description="UvrD-like helicase ATP-binding" evidence="6">
    <location>
        <begin position="22"/>
        <end position="105"/>
    </location>
</feature>
<evidence type="ECO:0000259" key="6">
    <source>
        <dbReference type="Pfam" id="PF00580"/>
    </source>
</evidence>
<proteinExistence type="predicted"/>
<dbReference type="GO" id="GO:0000725">
    <property type="term" value="P:recombinational repair"/>
    <property type="evidence" value="ECO:0007669"/>
    <property type="project" value="TreeGrafter"/>
</dbReference>
<dbReference type="SUPFAM" id="SSF52540">
    <property type="entry name" value="P-loop containing nucleoside triphosphate hydrolases"/>
    <property type="match status" value="1"/>
</dbReference>
<comment type="caution">
    <text evidence="7">The sequence shown here is derived from an EMBL/GenBank/DDBJ whole genome shotgun (WGS) entry which is preliminary data.</text>
</comment>
<reference evidence="7" key="2">
    <citation type="submission" date="2016-07" db="EMBL/GenBank/DDBJ databases">
        <authorList>
            <person name="Kauffman K."/>
            <person name="Arevalo P."/>
            <person name="Polz M.F."/>
        </authorList>
    </citation>
    <scope>NUCLEOTIDE SEQUENCE</scope>
    <source>
        <strain evidence="7">10N.261.52.F7</strain>
    </source>
</reference>
<keyword evidence="1" id="KW-0547">Nucleotide-binding</keyword>
<dbReference type="PANTHER" id="PTHR11070:SF2">
    <property type="entry name" value="ATP-DEPENDENT DNA HELICASE SRS2"/>
    <property type="match status" value="1"/>
</dbReference>
<dbReference type="Pfam" id="PF00580">
    <property type="entry name" value="UvrD-helicase"/>
    <property type="match status" value="1"/>
</dbReference>
<organism evidence="7">
    <name type="scientific">Vibrio lentus</name>
    <dbReference type="NCBI Taxonomy" id="136468"/>
    <lineage>
        <taxon>Bacteria</taxon>
        <taxon>Pseudomonadati</taxon>
        <taxon>Pseudomonadota</taxon>
        <taxon>Gammaproteobacteria</taxon>
        <taxon>Vibrionales</taxon>
        <taxon>Vibrionaceae</taxon>
        <taxon>Vibrio</taxon>
    </lineage>
</organism>
<evidence type="ECO:0000256" key="1">
    <source>
        <dbReference type="ARBA" id="ARBA00022741"/>
    </source>
</evidence>
<dbReference type="Gene3D" id="3.40.50.300">
    <property type="entry name" value="P-loop containing nucleotide triphosphate hydrolases"/>
    <property type="match status" value="1"/>
</dbReference>
<gene>
    <name evidence="7" type="ORF">BCT99_23830</name>
</gene>
<evidence type="ECO:0000256" key="5">
    <source>
        <dbReference type="ARBA" id="ARBA00034923"/>
    </source>
</evidence>